<dbReference type="EMBL" id="LLZH01000279">
    <property type="protein sequence ID" value="KUL29421.1"/>
    <property type="molecule type" value="Genomic_DNA"/>
</dbReference>
<gene>
    <name evidence="1" type="ORF">ADL15_27765</name>
</gene>
<reference evidence="1 2" key="1">
    <citation type="submission" date="2015-10" db="EMBL/GenBank/DDBJ databases">
        <authorList>
            <person name="Gilbert D.G."/>
        </authorList>
    </citation>
    <scope>NUCLEOTIDE SEQUENCE [LARGE SCALE GENOMIC DNA]</scope>
    <source>
        <strain evidence="1 2">NRRL B-16712</strain>
    </source>
</reference>
<protein>
    <submittedName>
        <fullName evidence="1">Ethyl tert-butyl ether degradation protein EthD</fullName>
    </submittedName>
</protein>
<proteinExistence type="predicted"/>
<dbReference type="Proteomes" id="UP000053244">
    <property type="component" value="Unassembled WGS sequence"/>
</dbReference>
<dbReference type="GO" id="GO:0016491">
    <property type="term" value="F:oxidoreductase activity"/>
    <property type="evidence" value="ECO:0007669"/>
    <property type="project" value="InterPro"/>
</dbReference>
<keyword evidence="2" id="KW-1185">Reference proteome</keyword>
<dbReference type="Gene3D" id="3.30.70.100">
    <property type="match status" value="1"/>
</dbReference>
<dbReference type="AlphaFoldDB" id="A0A101JN52"/>
<comment type="caution">
    <text evidence="1">The sequence shown here is derived from an EMBL/GenBank/DDBJ whole genome shotgun (WGS) entry which is preliminary data.</text>
</comment>
<accession>A0A101JN52</accession>
<dbReference type="RefSeq" id="WP_067697345.1">
    <property type="nucleotide sequence ID" value="NZ_LLZH01000279.1"/>
</dbReference>
<dbReference type="InterPro" id="IPR009799">
    <property type="entry name" value="EthD_dom"/>
</dbReference>
<dbReference type="InterPro" id="IPR011008">
    <property type="entry name" value="Dimeric_a/b-barrel"/>
</dbReference>
<dbReference type="OrthoDB" id="5294870at2"/>
<name>A0A101JN52_9ACTN</name>
<sequence>MPTKITVIYDNPKDPEAFEADHHEQVTLARKLPGIRRVESAKVWPKEDGSPTPAYRLLDLYFADYDTASTAVTTPQAATFVAKVFELATGGVRIVFADVEDA</sequence>
<dbReference type="SUPFAM" id="SSF54909">
    <property type="entry name" value="Dimeric alpha+beta barrel"/>
    <property type="match status" value="1"/>
</dbReference>
<organism evidence="1 2">
    <name type="scientific">Actinoplanes awajinensis subsp. mycoplanecinus</name>
    <dbReference type="NCBI Taxonomy" id="135947"/>
    <lineage>
        <taxon>Bacteria</taxon>
        <taxon>Bacillati</taxon>
        <taxon>Actinomycetota</taxon>
        <taxon>Actinomycetes</taxon>
        <taxon>Micromonosporales</taxon>
        <taxon>Micromonosporaceae</taxon>
        <taxon>Actinoplanes</taxon>
    </lineage>
</organism>
<evidence type="ECO:0000313" key="1">
    <source>
        <dbReference type="EMBL" id="KUL29421.1"/>
    </source>
</evidence>
<evidence type="ECO:0000313" key="2">
    <source>
        <dbReference type="Proteomes" id="UP000053244"/>
    </source>
</evidence>
<dbReference type="NCBIfam" id="TIGR02118">
    <property type="entry name" value="EthD family reductase"/>
    <property type="match status" value="1"/>
</dbReference>